<dbReference type="InterPro" id="IPR050289">
    <property type="entry name" value="TorD/DmsD_chaperones"/>
</dbReference>
<dbReference type="Proteomes" id="UP000008136">
    <property type="component" value="Chromosome"/>
</dbReference>
<accession>F2KMX7</accession>
<proteinExistence type="predicted"/>
<dbReference type="OrthoDB" id="320758at2157"/>
<dbReference type="GeneID" id="10394366"/>
<dbReference type="EMBL" id="CP002588">
    <property type="protein sequence ID" value="AEA47253.1"/>
    <property type="molecule type" value="Genomic_DNA"/>
</dbReference>
<reference evidence="2 3" key="1">
    <citation type="submission" date="2011-03" db="EMBL/GenBank/DDBJ databases">
        <title>The complete genome of Archaeoglobus veneficus SNP6.</title>
        <authorList>
            <consortium name="US DOE Joint Genome Institute (JGI-PGF)"/>
            <person name="Lucas S."/>
            <person name="Copeland A."/>
            <person name="Lapidus A."/>
            <person name="Bruce D."/>
            <person name="Goodwin L."/>
            <person name="Pitluck S."/>
            <person name="Kyrpides N."/>
            <person name="Mavromatis K."/>
            <person name="Pagani I."/>
            <person name="Ivanova N."/>
            <person name="Mikhailova N."/>
            <person name="Lu M."/>
            <person name="Detter J.C."/>
            <person name="Tapia R."/>
            <person name="Han C."/>
            <person name="Land M."/>
            <person name="Hauser L."/>
            <person name="Markowitz V."/>
            <person name="Cheng J.-F."/>
            <person name="Hugenholtz P."/>
            <person name="Woyke T."/>
            <person name="Wu D."/>
            <person name="Spring S."/>
            <person name="Brambilla E."/>
            <person name="Klenk H.-P."/>
            <person name="Eisen J.A."/>
        </authorList>
    </citation>
    <scope>NUCLEOTIDE SEQUENCE [LARGE SCALE GENOMIC DNA]</scope>
    <source>
        <strain>SNP6</strain>
    </source>
</reference>
<dbReference type="InterPro" id="IPR020945">
    <property type="entry name" value="DMSO/NO3_reduct_chaperone"/>
</dbReference>
<dbReference type="InterPro" id="IPR036411">
    <property type="entry name" value="TorD-like_sf"/>
</dbReference>
<protein>
    <submittedName>
        <fullName evidence="2">Anaerobic dehydrogenase-like protein</fullName>
    </submittedName>
</protein>
<dbReference type="RefSeq" id="WP_013683915.1">
    <property type="nucleotide sequence ID" value="NC_015320.1"/>
</dbReference>
<dbReference type="HOGENOM" id="CLU_077650_0_0_2"/>
<dbReference type="KEGG" id="ave:Arcve_1246"/>
<keyword evidence="1" id="KW-0143">Chaperone</keyword>
<dbReference type="Pfam" id="PF02613">
    <property type="entry name" value="Nitrate_red_del"/>
    <property type="match status" value="1"/>
</dbReference>
<dbReference type="PANTHER" id="PTHR34227">
    <property type="entry name" value="CHAPERONE PROTEIN YCDY"/>
    <property type="match status" value="1"/>
</dbReference>
<dbReference type="STRING" id="693661.Arcve_1246"/>
<dbReference type="AlphaFoldDB" id="F2KMX7"/>
<name>F2KMX7_ARCVS</name>
<dbReference type="Gene3D" id="1.10.3480.10">
    <property type="entry name" value="TorD-like"/>
    <property type="match status" value="1"/>
</dbReference>
<evidence type="ECO:0000313" key="3">
    <source>
        <dbReference type="Proteomes" id="UP000008136"/>
    </source>
</evidence>
<organism evidence="2 3">
    <name type="scientific">Archaeoglobus veneficus (strain DSM 11195 / SNP6)</name>
    <dbReference type="NCBI Taxonomy" id="693661"/>
    <lineage>
        <taxon>Archaea</taxon>
        <taxon>Methanobacteriati</taxon>
        <taxon>Methanobacteriota</taxon>
        <taxon>Archaeoglobi</taxon>
        <taxon>Archaeoglobales</taxon>
        <taxon>Archaeoglobaceae</taxon>
        <taxon>Archaeoglobus</taxon>
    </lineage>
</organism>
<evidence type="ECO:0000313" key="2">
    <source>
        <dbReference type="EMBL" id="AEA47253.1"/>
    </source>
</evidence>
<dbReference type="PANTHER" id="PTHR34227:SF1">
    <property type="entry name" value="DIMETHYL SULFOXIDE REDUCTASE CHAPERONE-RELATED"/>
    <property type="match status" value="1"/>
</dbReference>
<gene>
    <name evidence="2" type="ordered locus">Arcve_1246</name>
</gene>
<keyword evidence="3" id="KW-1185">Reference proteome</keyword>
<dbReference type="SUPFAM" id="SSF89155">
    <property type="entry name" value="TorD-like"/>
    <property type="match status" value="1"/>
</dbReference>
<evidence type="ECO:0000256" key="1">
    <source>
        <dbReference type="ARBA" id="ARBA00023186"/>
    </source>
</evidence>
<sequence>MRNGESTVEKVMLVRKAMYSFLGNIFLSGPPVEFLRDVFDGEMLDFLPHPSIQEGVKILKEFASSFESFEEFEICVKREHSKVFDKCSPYQSDYDGNEIAELTVREILFDAGYEFNAEERADHIGIELLLMAETCSADSIESHRGFFEKELVGWVFEFCNALENNENTRFYRGIVKILRGFMEMEKIVINRL</sequence>
<dbReference type="eggNOG" id="arCOG01506">
    <property type="taxonomic scope" value="Archaea"/>
</dbReference>